<dbReference type="SMART" id="SM00354">
    <property type="entry name" value="HTH_LACI"/>
    <property type="match status" value="1"/>
</dbReference>
<dbReference type="InterPro" id="IPR000843">
    <property type="entry name" value="HTH_LacI"/>
</dbReference>
<keyword evidence="2" id="KW-0238">DNA-binding</keyword>
<dbReference type="PROSITE" id="PS00356">
    <property type="entry name" value="HTH_LACI_1"/>
    <property type="match status" value="1"/>
</dbReference>
<evidence type="ECO:0000256" key="2">
    <source>
        <dbReference type="ARBA" id="ARBA00023125"/>
    </source>
</evidence>
<feature type="domain" description="HTH lacI-type" evidence="4">
    <location>
        <begin position="21"/>
        <end position="76"/>
    </location>
</feature>
<dbReference type="PANTHER" id="PTHR30146:SF24">
    <property type="entry name" value="XYLOSE OPERON REGULATORY PROTEIN"/>
    <property type="match status" value="1"/>
</dbReference>
<evidence type="ECO:0000313" key="6">
    <source>
        <dbReference type="EMBL" id="ARD98379.1"/>
    </source>
</evidence>
<dbReference type="SUPFAM" id="SSF47413">
    <property type="entry name" value="lambda repressor-like DNA-binding domains"/>
    <property type="match status" value="1"/>
</dbReference>
<dbReference type="InterPro" id="IPR010982">
    <property type="entry name" value="Lambda_DNA-bd_dom_sf"/>
</dbReference>
<keyword evidence="1" id="KW-0805">Transcription regulation</keyword>
<sequence length="346" mass="39302">MTYKNVNISRFLLETNIMTKITLKEIAEMAGVSVMTVSNVIRGKNSRVSVETKAKIQALVKKYNYVPNQNASNLRSGKSRLIGVLFYNKSQTIDFTDPFISSVLTGIERMAKEKGYFTMVHTVQSAKGIEQLQRNWAFAGFIVVGASNRDFFKIDDAILTPVSYIDTYFEKAKKLDGKLRNFIVTDEEKISESIANYLSKMGHKKVLFFSFDFNQEEPSVIEKRYCAFRKFFKGEILFLTTKSADYQEILKSVSEYLMEQPFTAIYSTADILAAKLNQIFKDISIVGVDNAEFDEFISPKLTTVAIDQVEKGKMAMSNLIDSIENEISEDYISDSLLLVRDSVKKL</sequence>
<organism evidence="6 7">
    <name type="scientific">Lactococcus lactis subsp. lactis</name>
    <name type="common">Streptococcus lactis</name>
    <dbReference type="NCBI Taxonomy" id="1360"/>
    <lineage>
        <taxon>Bacteria</taxon>
        <taxon>Bacillati</taxon>
        <taxon>Bacillota</taxon>
        <taxon>Bacilli</taxon>
        <taxon>Lactobacillales</taxon>
        <taxon>Streptococcaceae</taxon>
        <taxon>Lactococcus</taxon>
    </lineage>
</organism>
<dbReference type="Gene3D" id="3.40.50.2300">
    <property type="match status" value="2"/>
</dbReference>
<dbReference type="InterPro" id="IPR001387">
    <property type="entry name" value="Cro/C1-type_HTH"/>
</dbReference>
<dbReference type="GO" id="GO:0003700">
    <property type="term" value="F:DNA-binding transcription factor activity"/>
    <property type="evidence" value="ECO:0007669"/>
    <property type="project" value="TreeGrafter"/>
</dbReference>
<dbReference type="InterPro" id="IPR046335">
    <property type="entry name" value="LacI/GalR-like_sensor"/>
</dbReference>
<evidence type="ECO:0000259" key="5">
    <source>
        <dbReference type="PROSITE" id="PS50943"/>
    </source>
</evidence>
<dbReference type="RefSeq" id="WP_080554619.1">
    <property type="nucleotide sequence ID" value="NZ_CP015897.1"/>
</dbReference>
<evidence type="ECO:0000256" key="1">
    <source>
        <dbReference type="ARBA" id="ARBA00023015"/>
    </source>
</evidence>
<dbReference type="Proteomes" id="UP000192085">
    <property type="component" value="Chromosome"/>
</dbReference>
<dbReference type="Pfam" id="PF00356">
    <property type="entry name" value="LacI"/>
    <property type="match status" value="1"/>
</dbReference>
<feature type="domain" description="HTH cro/C1-type" evidence="5">
    <location>
        <begin position="20"/>
        <end position="66"/>
    </location>
</feature>
<dbReference type="AlphaFoldDB" id="A0A1V0NEP5"/>
<protein>
    <submittedName>
        <fullName evidence="6">Transcriptional regulator LacI family</fullName>
    </submittedName>
</protein>
<dbReference type="CDD" id="cd01392">
    <property type="entry name" value="HTH_LacI"/>
    <property type="match status" value="1"/>
</dbReference>
<dbReference type="GO" id="GO:0000976">
    <property type="term" value="F:transcription cis-regulatory region binding"/>
    <property type="evidence" value="ECO:0007669"/>
    <property type="project" value="TreeGrafter"/>
</dbReference>
<dbReference type="CDD" id="cd06267">
    <property type="entry name" value="PBP1_LacI_sugar_binding-like"/>
    <property type="match status" value="1"/>
</dbReference>
<dbReference type="PROSITE" id="PS50943">
    <property type="entry name" value="HTH_CROC1"/>
    <property type="match status" value="1"/>
</dbReference>
<dbReference type="Gene3D" id="1.10.260.40">
    <property type="entry name" value="lambda repressor-like DNA-binding domains"/>
    <property type="match status" value="1"/>
</dbReference>
<gene>
    <name evidence="6" type="ORF">LL275_0747</name>
</gene>
<evidence type="ECO:0000313" key="7">
    <source>
        <dbReference type="Proteomes" id="UP000192085"/>
    </source>
</evidence>
<accession>A0A1V0NEP5</accession>
<evidence type="ECO:0000256" key="3">
    <source>
        <dbReference type="ARBA" id="ARBA00023163"/>
    </source>
</evidence>
<name>A0A1V0NEP5_LACLL</name>
<dbReference type="PROSITE" id="PS50932">
    <property type="entry name" value="HTH_LACI_2"/>
    <property type="match status" value="1"/>
</dbReference>
<dbReference type="Pfam" id="PF13377">
    <property type="entry name" value="Peripla_BP_3"/>
    <property type="match status" value="1"/>
</dbReference>
<dbReference type="SUPFAM" id="SSF53822">
    <property type="entry name" value="Periplasmic binding protein-like I"/>
    <property type="match status" value="1"/>
</dbReference>
<dbReference type="PANTHER" id="PTHR30146">
    <property type="entry name" value="LACI-RELATED TRANSCRIPTIONAL REPRESSOR"/>
    <property type="match status" value="1"/>
</dbReference>
<dbReference type="EMBL" id="CP015897">
    <property type="protein sequence ID" value="ARD98379.1"/>
    <property type="molecule type" value="Genomic_DNA"/>
</dbReference>
<keyword evidence="3" id="KW-0804">Transcription</keyword>
<evidence type="ECO:0000259" key="4">
    <source>
        <dbReference type="PROSITE" id="PS50932"/>
    </source>
</evidence>
<dbReference type="InterPro" id="IPR028082">
    <property type="entry name" value="Peripla_BP_I"/>
</dbReference>
<reference evidence="6 7" key="1">
    <citation type="journal article" date="2017" name="BMC Genomics">
        <title>Comparative and functional genomics of the Lactococcus lactis taxon; insights into evolution and niche adaptation.</title>
        <authorList>
            <person name="Kelleher P."/>
            <person name="Bottacini F."/>
            <person name="Mahony J."/>
            <person name="Kilcawley K.N."/>
            <person name="van Sinderen D."/>
        </authorList>
    </citation>
    <scope>NUCLEOTIDE SEQUENCE [LARGE SCALE GENOMIC DNA]</scope>
    <source>
        <strain evidence="6 7">275</strain>
    </source>
</reference>
<proteinExistence type="predicted"/>